<dbReference type="EMBL" id="JAHIBW010000004">
    <property type="protein sequence ID" value="KAG7311151.1"/>
    <property type="molecule type" value="Genomic_DNA"/>
</dbReference>
<dbReference type="PANTHER" id="PTHR24256">
    <property type="entry name" value="TRYPTASE-RELATED"/>
    <property type="match status" value="1"/>
</dbReference>
<dbReference type="PRINTS" id="PR00722">
    <property type="entry name" value="CHYMOTRYPSIN"/>
</dbReference>
<keyword evidence="6" id="KW-1185">Reference proteome</keyword>
<evidence type="ECO:0000256" key="2">
    <source>
        <dbReference type="ARBA" id="ARBA00024195"/>
    </source>
</evidence>
<reference evidence="5 6" key="1">
    <citation type="submission" date="2021-06" db="EMBL/GenBank/DDBJ databases">
        <title>A haploid diamondback moth (Plutella xylostella L.) genome assembly resolves 31 chromosomes and identifies a diamide resistance mutation.</title>
        <authorList>
            <person name="Ward C.M."/>
            <person name="Perry K.D."/>
            <person name="Baker G."/>
            <person name="Powis K."/>
            <person name="Heckel D.G."/>
            <person name="Baxter S.W."/>
        </authorList>
    </citation>
    <scope>NUCLEOTIDE SEQUENCE [LARGE SCALE GENOMIC DNA]</scope>
    <source>
        <strain evidence="5 6">LV</strain>
        <tissue evidence="5">Single pupa</tissue>
    </source>
</reference>
<dbReference type="CDD" id="cd00190">
    <property type="entry name" value="Tryp_SPc"/>
    <property type="match status" value="1"/>
</dbReference>
<dbReference type="InterPro" id="IPR001254">
    <property type="entry name" value="Trypsin_dom"/>
</dbReference>
<evidence type="ECO:0000313" key="6">
    <source>
        <dbReference type="Proteomes" id="UP000823941"/>
    </source>
</evidence>
<evidence type="ECO:0000313" key="5">
    <source>
        <dbReference type="EMBL" id="KAG7311151.1"/>
    </source>
</evidence>
<feature type="domain" description="Peptidase S1" evidence="4">
    <location>
        <begin position="23"/>
        <end position="256"/>
    </location>
</feature>
<dbReference type="InterPro" id="IPR043504">
    <property type="entry name" value="Peptidase_S1_PA_chymotrypsin"/>
</dbReference>
<evidence type="ECO:0000259" key="4">
    <source>
        <dbReference type="PROSITE" id="PS50240"/>
    </source>
</evidence>
<evidence type="ECO:0000256" key="3">
    <source>
        <dbReference type="SAM" id="SignalP"/>
    </source>
</evidence>
<protein>
    <recommendedName>
        <fullName evidence="4">Peptidase S1 domain-containing protein</fullName>
    </recommendedName>
</protein>
<dbReference type="Pfam" id="PF00089">
    <property type="entry name" value="Trypsin"/>
    <property type="match status" value="2"/>
</dbReference>
<sequence>MPFKLVLSLLLLTPHTRSKTRRIVGGDYTDIEEFPHSVFLSFRCEISHSTDSWMCGSSVINQWLLLSAAHCLDGCGANQTYIAAKPGHTDRGKSQTHLVANYKRHEKYNEMRLLNDICLLKLKEELKLGPTVMRVILMKNPPYNEKGIVSGWGFIDDLNQVSTYKLKKLGNLTIYSREQCDRTLPGLPAGVICAQLDAPPPGEEHHTARGDSGSALVVRKYIQVGLISFRELERSRTMTVYSDTSYFFNWIKNTAKDILCYANEEIRPRAPGTSCLPIQDRETGTNVLRHEIERSKTRRIVGGDYTNIEEFPHSVFLRFRCQISNTTDSWICGASIINQWLLLSAAHCLDGCEANHTYITAKLGHTDRGKSQTRLVAKHKLHEKYNEMHILNDICLYKLKEELKLGPTVMRVILMKNPPYNEKGIVSGWGFIDDVNQVSTYKLKKLGNLTIYSHEQCARTLGGLPDGTICAQVDAPPPGEDHFTARGDSGSALVVRKYIQVGLISFCNLKRSRTMTVYSDTGYHFHWIKNTAKHMLCT</sequence>
<feature type="signal peptide" evidence="3">
    <location>
        <begin position="1"/>
        <end position="18"/>
    </location>
</feature>
<name>A0ABQ7R1G7_PLUXY</name>
<dbReference type="InterPro" id="IPR018114">
    <property type="entry name" value="TRYPSIN_HIS"/>
</dbReference>
<accession>A0ABQ7R1G7</accession>
<evidence type="ECO:0000256" key="1">
    <source>
        <dbReference type="ARBA" id="ARBA00023157"/>
    </source>
</evidence>
<dbReference type="PROSITE" id="PS00134">
    <property type="entry name" value="TRYPSIN_HIS"/>
    <property type="match status" value="2"/>
</dbReference>
<dbReference type="SUPFAM" id="SSF50494">
    <property type="entry name" value="Trypsin-like serine proteases"/>
    <property type="match status" value="2"/>
</dbReference>
<dbReference type="InterPro" id="IPR051487">
    <property type="entry name" value="Ser/Thr_Proteases_Immune/Dev"/>
</dbReference>
<gene>
    <name evidence="5" type="ORF">JYU34_002137</name>
</gene>
<dbReference type="SMART" id="SM00020">
    <property type="entry name" value="Tryp_SPc"/>
    <property type="match status" value="2"/>
</dbReference>
<feature type="domain" description="Peptidase S1" evidence="4">
    <location>
        <begin position="300"/>
        <end position="533"/>
    </location>
</feature>
<dbReference type="Proteomes" id="UP000823941">
    <property type="component" value="Chromosome 4"/>
</dbReference>
<dbReference type="InterPro" id="IPR009003">
    <property type="entry name" value="Peptidase_S1_PA"/>
</dbReference>
<dbReference type="Gene3D" id="2.40.10.10">
    <property type="entry name" value="Trypsin-like serine proteases"/>
    <property type="match status" value="2"/>
</dbReference>
<keyword evidence="3" id="KW-0732">Signal</keyword>
<proteinExistence type="inferred from homology"/>
<dbReference type="PROSITE" id="PS50240">
    <property type="entry name" value="TRYPSIN_DOM"/>
    <property type="match status" value="2"/>
</dbReference>
<feature type="chain" id="PRO_5047126896" description="Peptidase S1 domain-containing protein" evidence="3">
    <location>
        <begin position="19"/>
        <end position="538"/>
    </location>
</feature>
<organism evidence="5 6">
    <name type="scientific">Plutella xylostella</name>
    <name type="common">Diamondback moth</name>
    <name type="synonym">Plutella maculipennis</name>
    <dbReference type="NCBI Taxonomy" id="51655"/>
    <lineage>
        <taxon>Eukaryota</taxon>
        <taxon>Metazoa</taxon>
        <taxon>Ecdysozoa</taxon>
        <taxon>Arthropoda</taxon>
        <taxon>Hexapoda</taxon>
        <taxon>Insecta</taxon>
        <taxon>Pterygota</taxon>
        <taxon>Neoptera</taxon>
        <taxon>Endopterygota</taxon>
        <taxon>Lepidoptera</taxon>
        <taxon>Glossata</taxon>
        <taxon>Ditrysia</taxon>
        <taxon>Yponomeutoidea</taxon>
        <taxon>Plutellidae</taxon>
        <taxon>Plutella</taxon>
    </lineage>
</organism>
<dbReference type="InterPro" id="IPR001314">
    <property type="entry name" value="Peptidase_S1A"/>
</dbReference>
<comment type="caution">
    <text evidence="5">The sequence shown here is derived from an EMBL/GenBank/DDBJ whole genome shotgun (WGS) entry which is preliminary data.</text>
</comment>
<comment type="similarity">
    <text evidence="2">Belongs to the peptidase S1 family. CLIP subfamily.</text>
</comment>
<keyword evidence="1" id="KW-1015">Disulfide bond</keyword>